<feature type="transmembrane region" description="Helical" evidence="1">
    <location>
        <begin position="13"/>
        <end position="35"/>
    </location>
</feature>
<accession>A0A165M1U2</accession>
<dbReference type="EMBL" id="LVWG01000021">
    <property type="protein sequence ID" value="KZK74712.1"/>
    <property type="molecule type" value="Genomic_DNA"/>
</dbReference>
<evidence type="ECO:0000313" key="2">
    <source>
        <dbReference type="EMBL" id="KZK74712.1"/>
    </source>
</evidence>
<sequence>MLKGSFTELWNKAMIYTGSGWLVLVCMIWVSGHFTDNVERIVFVSVLAAGYIAVYMLGFYIKRRHSGKAVNL</sequence>
<comment type="caution">
    <text evidence="2">The sequence shown here is derived from an EMBL/GenBank/DDBJ whole genome shotgun (WGS) entry which is preliminary data.</text>
</comment>
<protein>
    <submittedName>
        <fullName evidence="2">Uncharacterized protein</fullName>
    </submittedName>
</protein>
<keyword evidence="1" id="KW-0812">Transmembrane</keyword>
<name>A0A165M1U2_PELLU</name>
<gene>
    <name evidence="2" type="ORF">A3K90_09600</name>
</gene>
<evidence type="ECO:0000313" key="3">
    <source>
        <dbReference type="Proteomes" id="UP000076481"/>
    </source>
</evidence>
<dbReference type="AlphaFoldDB" id="A0A165M1U2"/>
<reference evidence="2 3" key="1">
    <citation type="submission" date="2016-03" db="EMBL/GenBank/DDBJ databases">
        <title>Speciation and ecological success in dimly lit waters: horizontal gene transfer in a green sulfur bacteria bloom unveiled by metagenomic assembly.</title>
        <authorList>
            <person name="Llorens-Mares T."/>
            <person name="Liu Z."/>
            <person name="Allen L.Z."/>
            <person name="Rusch D.B."/>
            <person name="Craig M.T."/>
            <person name="Dupont C.L."/>
            <person name="Bryant D.A."/>
            <person name="Casamayor E.O."/>
        </authorList>
    </citation>
    <scope>NUCLEOTIDE SEQUENCE [LARGE SCALE GENOMIC DNA]</scope>
    <source>
        <strain evidence="2">CIII</strain>
    </source>
</reference>
<organism evidence="2 3">
    <name type="scientific">Pelodictyon luteolum</name>
    <dbReference type="NCBI Taxonomy" id="1100"/>
    <lineage>
        <taxon>Bacteria</taxon>
        <taxon>Pseudomonadati</taxon>
        <taxon>Chlorobiota</taxon>
        <taxon>Chlorobiia</taxon>
        <taxon>Chlorobiales</taxon>
        <taxon>Chlorobiaceae</taxon>
        <taxon>Chlorobium/Pelodictyon group</taxon>
        <taxon>Pelodictyon</taxon>
    </lineage>
</organism>
<keyword evidence="1" id="KW-0472">Membrane</keyword>
<evidence type="ECO:0000256" key="1">
    <source>
        <dbReference type="SAM" id="Phobius"/>
    </source>
</evidence>
<dbReference type="Proteomes" id="UP000076481">
    <property type="component" value="Unassembled WGS sequence"/>
</dbReference>
<keyword evidence="1" id="KW-1133">Transmembrane helix</keyword>
<proteinExistence type="predicted"/>
<feature type="transmembrane region" description="Helical" evidence="1">
    <location>
        <begin position="41"/>
        <end position="61"/>
    </location>
</feature>